<comment type="cofactor">
    <cofactor evidence="1">
        <name>FAD</name>
        <dbReference type="ChEBI" id="CHEBI:57692"/>
    </cofactor>
</comment>
<dbReference type="InterPro" id="IPR008333">
    <property type="entry name" value="Cbr1-like_FAD-bd_dom"/>
</dbReference>
<feature type="compositionally biased region" description="Low complexity" evidence="3">
    <location>
        <begin position="191"/>
        <end position="205"/>
    </location>
</feature>
<dbReference type="PANTHER" id="PTHR47354:SF5">
    <property type="entry name" value="PROTEIN RFBI"/>
    <property type="match status" value="1"/>
</dbReference>
<dbReference type="InterPro" id="IPR001433">
    <property type="entry name" value="OxRdtase_FAD/NAD-bd"/>
</dbReference>
<dbReference type="InterPro" id="IPR017927">
    <property type="entry name" value="FAD-bd_FR_type"/>
</dbReference>
<accession>A0A7W5HC91</accession>
<dbReference type="InterPro" id="IPR050415">
    <property type="entry name" value="MRET"/>
</dbReference>
<evidence type="ECO:0000313" key="6">
    <source>
        <dbReference type="Proteomes" id="UP000584325"/>
    </source>
</evidence>
<dbReference type="Pfam" id="PF00970">
    <property type="entry name" value="FAD_binding_6"/>
    <property type="match status" value="1"/>
</dbReference>
<dbReference type="PANTHER" id="PTHR47354">
    <property type="entry name" value="NADH OXIDOREDUCTASE HCR"/>
    <property type="match status" value="1"/>
</dbReference>
<evidence type="ECO:0000256" key="1">
    <source>
        <dbReference type="ARBA" id="ARBA00001974"/>
    </source>
</evidence>
<dbReference type="RefSeq" id="WP_217496875.1">
    <property type="nucleotide sequence ID" value="NZ_CP040017.1"/>
</dbReference>
<dbReference type="SUPFAM" id="SSF63380">
    <property type="entry name" value="Riboflavin synthase domain-like"/>
    <property type="match status" value="1"/>
</dbReference>
<keyword evidence="2" id="KW-0411">Iron-sulfur</keyword>
<organism evidence="5 6">
    <name type="scientific">Pseudoduganella umbonata</name>
    <dbReference type="NCBI Taxonomy" id="864828"/>
    <lineage>
        <taxon>Bacteria</taxon>
        <taxon>Pseudomonadati</taxon>
        <taxon>Pseudomonadota</taxon>
        <taxon>Betaproteobacteria</taxon>
        <taxon>Burkholderiales</taxon>
        <taxon>Oxalobacteraceae</taxon>
        <taxon>Telluria group</taxon>
        <taxon>Pseudoduganella</taxon>
    </lineage>
</organism>
<dbReference type="Gene3D" id="2.40.30.10">
    <property type="entry name" value="Translation factors"/>
    <property type="match status" value="1"/>
</dbReference>
<dbReference type="GO" id="GO:0051537">
    <property type="term" value="F:2 iron, 2 sulfur cluster binding"/>
    <property type="evidence" value="ECO:0007669"/>
    <property type="project" value="UniProtKB-KW"/>
</dbReference>
<dbReference type="InterPro" id="IPR017938">
    <property type="entry name" value="Riboflavin_synthase-like_b-brl"/>
</dbReference>
<dbReference type="SUPFAM" id="SSF52343">
    <property type="entry name" value="Ferredoxin reductase-like, C-terminal NADP-linked domain"/>
    <property type="match status" value="1"/>
</dbReference>
<evidence type="ECO:0000313" key="5">
    <source>
        <dbReference type="EMBL" id="MBB3221861.1"/>
    </source>
</evidence>
<dbReference type="GO" id="GO:0016491">
    <property type="term" value="F:oxidoreductase activity"/>
    <property type="evidence" value="ECO:0007669"/>
    <property type="project" value="InterPro"/>
</dbReference>
<proteinExistence type="predicted"/>
<dbReference type="Gene3D" id="3.40.50.80">
    <property type="entry name" value="Nucleotide-binding domain of ferredoxin-NADP reductase (FNR) module"/>
    <property type="match status" value="1"/>
</dbReference>
<keyword evidence="2" id="KW-0479">Metal-binding</keyword>
<dbReference type="EMBL" id="JACHXS010000004">
    <property type="protein sequence ID" value="MBB3221861.1"/>
    <property type="molecule type" value="Genomic_DNA"/>
</dbReference>
<feature type="domain" description="FAD-binding FR-type" evidence="4">
    <location>
        <begin position="16"/>
        <end position="116"/>
    </location>
</feature>
<sequence length="267" mass="28379">MGATNERSHMNDAGRAGWQRAVIARIEQRTGRMRSYYLRAPLARHVAGQHVDLRLTAPDGYQARRSYSIASAPGAADIELAIELLDDGEVSAWFHDMAQPGDTLDVRGPLGGHFVWHPEQPGAILLVAGGSGVVPLVSIARAWRQAGAPVPALLLHSARAWDSLAYRDDLRAISDAHANFDYITTVTRDAGSSGHASSGHASPGHEAPASHARRIDRAMIDQALARLGGAPSTCYVCGANGFVETVAQLLVAAGIAPRAIRTERYGG</sequence>
<keyword evidence="2" id="KW-0001">2Fe-2S</keyword>
<dbReference type="InterPro" id="IPR039261">
    <property type="entry name" value="FNR_nucleotide-bd"/>
</dbReference>
<feature type="region of interest" description="Disordered" evidence="3">
    <location>
        <begin position="191"/>
        <end position="211"/>
    </location>
</feature>
<dbReference type="PROSITE" id="PS51384">
    <property type="entry name" value="FAD_FR"/>
    <property type="match status" value="1"/>
</dbReference>
<keyword evidence="2" id="KW-0408">Iron</keyword>
<evidence type="ECO:0000259" key="4">
    <source>
        <dbReference type="PROSITE" id="PS51384"/>
    </source>
</evidence>
<evidence type="ECO:0000256" key="3">
    <source>
        <dbReference type="SAM" id="MobiDB-lite"/>
    </source>
</evidence>
<name>A0A7W5HC91_9BURK</name>
<protein>
    <submittedName>
        <fullName evidence="5">Ferredoxin-NADP reductase</fullName>
    </submittedName>
</protein>
<evidence type="ECO:0000256" key="2">
    <source>
        <dbReference type="ARBA" id="ARBA00022714"/>
    </source>
</evidence>
<reference evidence="5 6" key="1">
    <citation type="submission" date="2020-08" db="EMBL/GenBank/DDBJ databases">
        <title>Genomic Encyclopedia of Type Strains, Phase III (KMG-III): the genomes of soil and plant-associated and newly described type strains.</title>
        <authorList>
            <person name="Whitman W."/>
        </authorList>
    </citation>
    <scope>NUCLEOTIDE SEQUENCE [LARGE SCALE GENOMIC DNA]</scope>
    <source>
        <strain evidence="5 6">CECT 7753</strain>
    </source>
</reference>
<comment type="caution">
    <text evidence="5">The sequence shown here is derived from an EMBL/GenBank/DDBJ whole genome shotgun (WGS) entry which is preliminary data.</text>
</comment>
<dbReference type="Pfam" id="PF00175">
    <property type="entry name" value="NAD_binding_1"/>
    <property type="match status" value="1"/>
</dbReference>
<gene>
    <name evidence="5" type="ORF">FHS02_002671</name>
</gene>
<dbReference type="AlphaFoldDB" id="A0A7W5HC91"/>
<dbReference type="Proteomes" id="UP000584325">
    <property type="component" value="Unassembled WGS sequence"/>
</dbReference>
<dbReference type="PRINTS" id="PR00406">
    <property type="entry name" value="CYTB5RDTASE"/>
</dbReference>